<gene>
    <name evidence="2" type="ORF">HGA05_23280</name>
</gene>
<dbReference type="GO" id="GO:0004497">
    <property type="term" value="F:monooxygenase activity"/>
    <property type="evidence" value="ECO:0007669"/>
    <property type="project" value="UniProtKB-KW"/>
</dbReference>
<accession>A0A846WSI7</accession>
<evidence type="ECO:0000313" key="2">
    <source>
        <dbReference type="EMBL" id="NKY04495.1"/>
    </source>
</evidence>
<feature type="domain" description="ABM" evidence="1">
    <location>
        <begin position="2"/>
        <end position="90"/>
    </location>
</feature>
<keyword evidence="2" id="KW-0560">Oxidoreductase</keyword>
<evidence type="ECO:0000313" key="3">
    <source>
        <dbReference type="Proteomes" id="UP000563898"/>
    </source>
</evidence>
<comment type="caution">
    <text evidence="2">The sequence shown here is derived from an EMBL/GenBank/DDBJ whole genome shotgun (WGS) entry which is preliminary data.</text>
</comment>
<dbReference type="PROSITE" id="PS51725">
    <property type="entry name" value="ABM"/>
    <property type="match status" value="1"/>
</dbReference>
<dbReference type="EMBL" id="JAAXPC010000019">
    <property type="protein sequence ID" value="NKY04495.1"/>
    <property type="molecule type" value="Genomic_DNA"/>
</dbReference>
<proteinExistence type="predicted"/>
<dbReference type="PANTHER" id="PTHR33336">
    <property type="entry name" value="QUINOL MONOOXYGENASE YGIN-RELATED"/>
    <property type="match status" value="1"/>
</dbReference>
<dbReference type="PANTHER" id="PTHR33336:SF15">
    <property type="entry name" value="ABM DOMAIN-CONTAINING PROTEIN"/>
    <property type="match status" value="1"/>
</dbReference>
<keyword evidence="2" id="KW-0503">Monooxygenase</keyword>
<dbReference type="InterPro" id="IPR050744">
    <property type="entry name" value="AI-2_Isomerase_LsrG"/>
</dbReference>
<dbReference type="RefSeq" id="WP_006369864.1">
    <property type="nucleotide sequence ID" value="NZ_CP085887.1"/>
</dbReference>
<protein>
    <submittedName>
        <fullName evidence="2">Antibiotic biosynthesis monooxygenase</fullName>
    </submittedName>
</protein>
<dbReference type="Pfam" id="PF03992">
    <property type="entry name" value="ABM"/>
    <property type="match status" value="1"/>
</dbReference>
<dbReference type="Gene3D" id="3.30.70.100">
    <property type="match status" value="1"/>
</dbReference>
<evidence type="ECO:0000259" key="1">
    <source>
        <dbReference type="PROSITE" id="PS51725"/>
    </source>
</evidence>
<sequence length="98" mass="11124">MLVVISRGLIRSERRDDFVAAAQEMAMATRDDQGCRQYAFCADIEDPRWIVCVEIWDDDAALDAHMGHPHTARFLDSIADSHIGDIEMHCYTATLNQQ</sequence>
<dbReference type="AlphaFoldDB" id="A0A846WSI7"/>
<organism evidence="2 3">
    <name type="scientific">Gordonia polyisoprenivorans</name>
    <dbReference type="NCBI Taxonomy" id="84595"/>
    <lineage>
        <taxon>Bacteria</taxon>
        <taxon>Bacillati</taxon>
        <taxon>Actinomycetota</taxon>
        <taxon>Actinomycetes</taxon>
        <taxon>Mycobacteriales</taxon>
        <taxon>Gordoniaceae</taxon>
        <taxon>Gordonia</taxon>
    </lineage>
</organism>
<dbReference type="InterPro" id="IPR011008">
    <property type="entry name" value="Dimeric_a/b-barrel"/>
</dbReference>
<reference evidence="2 3" key="1">
    <citation type="submission" date="2020-04" db="EMBL/GenBank/DDBJ databases">
        <title>MicrobeNet Type strains.</title>
        <authorList>
            <person name="Nicholson A.C."/>
        </authorList>
    </citation>
    <scope>NUCLEOTIDE SEQUENCE [LARGE SCALE GENOMIC DNA]</scope>
    <source>
        <strain evidence="2 3">ATCC BAA-14</strain>
    </source>
</reference>
<dbReference type="SUPFAM" id="SSF54909">
    <property type="entry name" value="Dimeric alpha+beta barrel"/>
    <property type="match status" value="1"/>
</dbReference>
<dbReference type="InterPro" id="IPR007138">
    <property type="entry name" value="ABM_dom"/>
</dbReference>
<dbReference type="Proteomes" id="UP000563898">
    <property type="component" value="Unassembled WGS sequence"/>
</dbReference>
<name>A0A846WSI7_9ACTN</name>